<organism evidence="3 4">
    <name type="scientific">Leptolyngbya boryana NIES-2135</name>
    <dbReference type="NCBI Taxonomy" id="1973484"/>
    <lineage>
        <taxon>Bacteria</taxon>
        <taxon>Bacillati</taxon>
        <taxon>Cyanobacteriota</taxon>
        <taxon>Cyanophyceae</taxon>
        <taxon>Leptolyngbyales</taxon>
        <taxon>Leptolyngbyaceae</taxon>
        <taxon>Leptolyngbya group</taxon>
        <taxon>Leptolyngbya</taxon>
    </lineage>
</organism>
<dbReference type="InterPro" id="IPR015330">
    <property type="entry name" value="DNA_primase/pol_bifunc_N"/>
</dbReference>
<protein>
    <recommendedName>
        <fullName evidence="2">DNA primase/polymerase bifunctional N-terminal domain-containing protein</fullName>
    </recommendedName>
</protein>
<reference evidence="3 4" key="1">
    <citation type="submission" date="2017-06" db="EMBL/GenBank/DDBJ databases">
        <title>Genome sequencing of cyanobaciteial culture collection at National Institute for Environmental Studies (NIES).</title>
        <authorList>
            <person name="Hirose Y."/>
            <person name="Shimura Y."/>
            <person name="Fujisawa T."/>
            <person name="Nakamura Y."/>
            <person name="Kawachi M."/>
        </authorList>
    </citation>
    <scope>NUCLEOTIDE SEQUENCE [LARGE SCALE GENOMIC DNA]</scope>
    <source>
        <strain evidence="3 4">NIES-2135</strain>
    </source>
</reference>
<evidence type="ECO:0000259" key="2">
    <source>
        <dbReference type="SMART" id="SM00943"/>
    </source>
</evidence>
<accession>A0A1Z4JJ55</accession>
<proteinExistence type="predicted"/>
<keyword evidence="1" id="KW-0175">Coiled coil</keyword>
<dbReference type="SMART" id="SM00943">
    <property type="entry name" value="Prim-Pol"/>
    <property type="match status" value="1"/>
</dbReference>
<dbReference type="AlphaFoldDB" id="A0A1Z4JJ55"/>
<dbReference type="Proteomes" id="UP000217895">
    <property type="component" value="Chromosome"/>
</dbReference>
<name>A0A1Z4JJ55_LEPBY</name>
<dbReference type="CDD" id="cd04859">
    <property type="entry name" value="Prim_Pol"/>
    <property type="match status" value="1"/>
</dbReference>
<evidence type="ECO:0000313" key="4">
    <source>
        <dbReference type="Proteomes" id="UP000217895"/>
    </source>
</evidence>
<dbReference type="Pfam" id="PF09250">
    <property type="entry name" value="Prim-Pol"/>
    <property type="match status" value="1"/>
</dbReference>
<feature type="coiled-coil region" evidence="1">
    <location>
        <begin position="869"/>
        <end position="896"/>
    </location>
</feature>
<gene>
    <name evidence="3" type="ORF">NIES2135_34210</name>
</gene>
<keyword evidence="4" id="KW-1185">Reference proteome</keyword>
<feature type="domain" description="DNA primase/polymerase bifunctional N-terminal" evidence="2">
    <location>
        <begin position="27"/>
        <end position="209"/>
    </location>
</feature>
<dbReference type="EMBL" id="AP018203">
    <property type="protein sequence ID" value="BAY56587.1"/>
    <property type="molecule type" value="Genomic_DNA"/>
</dbReference>
<evidence type="ECO:0000313" key="3">
    <source>
        <dbReference type="EMBL" id="BAY56587.1"/>
    </source>
</evidence>
<evidence type="ECO:0000256" key="1">
    <source>
        <dbReference type="SAM" id="Coils"/>
    </source>
</evidence>
<sequence length="1196" mass="136736">MNFLRFQEEAIGGSVATLSLKDRLIEGLRAVPETISLTPVREKRPYRKGWQSEEPIERQELIRLIRNGDRQFSEKKQKYWTAHPDGYGIRFGNEYIGVDVDGFNAIAILENLSQGDNPKTVEWTSGKPGRKGLIYRISDQLQSRLKDISFTHLAIYEAAGVERLGDEQLDLRYDRCQSVIPPSCHPQTGEYKWVRSFQDCEIADAPQWLENYLFAYCDRIEEQIREREQAKIERLKEDFGFSSNSQDLPALIEQALACIPPRQPGSGNYGDWQKIIPAVIDGVGEIEAERLIERYSPSIPGKWDVAYKVRSFARSFGRANQITAGTLFHIAQQHGFKFPQVDRKPSQPFDPDPIGRAERMAQDAERDRIEQAQEKEWQHDRRATNKARFSTEVVQNYEYLSRLDSTPTLEIEGVIPSGAVTLPQEGGLVLIDGTMGLRKTSVAGSEIVKQHRSQNTKADAVLFAPTNNTGLQAGYEVGLPHHKSGAILNNEFLQITACFQSAGAILSNLELREVEGRPLIMIDEAEQVVCDLLEGSTYGDRHAYHVSLFMRLVAWVKQHDGWIVCLEDGLTNLLLDIFKDLDFPLVSYVKATKKHKKRTITIKPGKKQILHQLLEEIEDGGNVFYPSDNQNHLRQVALILSEKFDLVLVDQSNYLDTEKIAGKAIAIIDSENSHEAWVKEVLKNPNRFTERVQPRLMGVSPTVKSGFSHTDTNNHFDLVLGTLTHLEPRVAKQMPERLRTDVERVFAVNERSTNVEPLYRSAHPDLIKRSLLKNTARTTKFTQFAQYAADRITKSEGEVGGDKFAEGLSEIECQASEITTPYGFWLKHFCRMKARESYAKQNMRDELIQHWANAGYQVEFGGQIDRSENQQMALLFEDAKQRLERKQAEREANDRDNENLSVSEAREVLRAYNSTPEQRLAAKKRIRKDSLPGLEDKLDDVEFVLKAFISDRGNFSRGAERYWLMQHPEIAKTLDRWELHGKYTNAVKNKLFVPIHRIRHRYAQSKTLNNLESLLNPFIDGTIAEWDDNTPEAKAIWDYFNAEGDELAKKRRETISTYNRLSIHPKRKPAAIVNTLLRHIGFATEEVSQKGRRKERTRQYAIVDREDADRNLIIEALQRRFIQRCKELDEPLPQNCEEFDDLEVVVKSIEVLVAAGEIDSAISFLDSLPIDYGNQIRRRLSQDIRAALEVQKPEAA</sequence>